<accession>A0A540MES2</accession>
<dbReference type="InterPro" id="IPR002213">
    <property type="entry name" value="UDP_glucos_trans"/>
</dbReference>
<name>A0A540MES2_MALBA</name>
<dbReference type="PANTHER" id="PTHR48045">
    <property type="entry name" value="UDP-GLYCOSYLTRANSFERASE 72B1"/>
    <property type="match status" value="1"/>
</dbReference>
<evidence type="ECO:0000256" key="4">
    <source>
        <dbReference type="RuleBase" id="RU003718"/>
    </source>
</evidence>
<dbReference type="EMBL" id="VIEB01000279">
    <property type="protein sequence ID" value="TQD97082.1"/>
    <property type="molecule type" value="Genomic_DNA"/>
</dbReference>
<organism evidence="5 6">
    <name type="scientific">Malus baccata</name>
    <name type="common">Siberian crab apple</name>
    <name type="synonym">Pyrus baccata</name>
    <dbReference type="NCBI Taxonomy" id="106549"/>
    <lineage>
        <taxon>Eukaryota</taxon>
        <taxon>Viridiplantae</taxon>
        <taxon>Streptophyta</taxon>
        <taxon>Embryophyta</taxon>
        <taxon>Tracheophyta</taxon>
        <taxon>Spermatophyta</taxon>
        <taxon>Magnoliopsida</taxon>
        <taxon>eudicotyledons</taxon>
        <taxon>Gunneridae</taxon>
        <taxon>Pentapetalae</taxon>
        <taxon>rosids</taxon>
        <taxon>fabids</taxon>
        <taxon>Rosales</taxon>
        <taxon>Rosaceae</taxon>
        <taxon>Amygdaloideae</taxon>
        <taxon>Maleae</taxon>
        <taxon>Malus</taxon>
    </lineage>
</organism>
<dbReference type="Gene3D" id="3.40.50.2000">
    <property type="entry name" value="Glycogen Phosphorylase B"/>
    <property type="match status" value="1"/>
</dbReference>
<comment type="similarity">
    <text evidence="1 4">Belongs to the UDP-glycosyltransferase family.</text>
</comment>
<keyword evidence="6" id="KW-1185">Reference proteome</keyword>
<keyword evidence="2 4" id="KW-0328">Glycosyltransferase</keyword>
<keyword evidence="3 4" id="KW-0808">Transferase</keyword>
<sequence>MDVPYLKLAHDGLDQVLGRPGWSKVADSVKLPEGFEDRVKGRGIVWTTWAAQHKILAHKATGGFLTHCGWNSLIEGLHYGRPLIMLPLLYDQGLNARFWDKKIGIEVPRNEDDGSFTKNWVAKSLNLVVVDDEGKAYRDGAKEYSALFGDKDPHDRYMDKCVEHLESILEVCTFLPRKEATLLCDLYALLYFLK</sequence>
<reference evidence="5 6" key="1">
    <citation type="journal article" date="2019" name="G3 (Bethesda)">
        <title>Sequencing of a Wild Apple (Malus baccata) Genome Unravels the Differences Between Cultivated and Wild Apple Species Regarding Disease Resistance and Cold Tolerance.</title>
        <authorList>
            <person name="Chen X."/>
        </authorList>
    </citation>
    <scope>NUCLEOTIDE SEQUENCE [LARGE SCALE GENOMIC DNA]</scope>
    <source>
        <strain evidence="6">cv. Shandingzi</strain>
        <tissue evidence="5">Leaves</tissue>
    </source>
</reference>
<dbReference type="FunFam" id="3.40.50.2000:FF:000037">
    <property type="entry name" value="Glycosyltransferase"/>
    <property type="match status" value="1"/>
</dbReference>
<protein>
    <submittedName>
        <fullName evidence="5">Uncharacterized protein</fullName>
    </submittedName>
</protein>
<dbReference type="InterPro" id="IPR035595">
    <property type="entry name" value="UDP_glycos_trans_CS"/>
</dbReference>
<dbReference type="AlphaFoldDB" id="A0A540MES2"/>
<comment type="caution">
    <text evidence="5">The sequence shown here is derived from an EMBL/GenBank/DDBJ whole genome shotgun (WGS) entry which is preliminary data.</text>
</comment>
<dbReference type="Proteomes" id="UP000315295">
    <property type="component" value="Unassembled WGS sequence"/>
</dbReference>
<dbReference type="SUPFAM" id="SSF53756">
    <property type="entry name" value="UDP-Glycosyltransferase/glycogen phosphorylase"/>
    <property type="match status" value="1"/>
</dbReference>
<evidence type="ECO:0000256" key="3">
    <source>
        <dbReference type="ARBA" id="ARBA00022679"/>
    </source>
</evidence>
<dbReference type="Pfam" id="PF00201">
    <property type="entry name" value="UDPGT"/>
    <property type="match status" value="1"/>
</dbReference>
<proteinExistence type="inferred from homology"/>
<evidence type="ECO:0000313" key="5">
    <source>
        <dbReference type="EMBL" id="TQD97082.1"/>
    </source>
</evidence>
<gene>
    <name evidence="5" type="ORF">C1H46_017319</name>
</gene>
<evidence type="ECO:0000256" key="2">
    <source>
        <dbReference type="ARBA" id="ARBA00022676"/>
    </source>
</evidence>
<dbReference type="GO" id="GO:0008194">
    <property type="term" value="F:UDP-glycosyltransferase activity"/>
    <property type="evidence" value="ECO:0007669"/>
    <property type="project" value="InterPro"/>
</dbReference>
<evidence type="ECO:0000313" key="6">
    <source>
        <dbReference type="Proteomes" id="UP000315295"/>
    </source>
</evidence>
<dbReference type="PANTHER" id="PTHR48045:SF20">
    <property type="entry name" value="UDP-RHAMNOSE:RHAMNOSYLTRANSFERASE 1"/>
    <property type="match status" value="1"/>
</dbReference>
<evidence type="ECO:0000256" key="1">
    <source>
        <dbReference type="ARBA" id="ARBA00009995"/>
    </source>
</evidence>
<dbReference type="PROSITE" id="PS00375">
    <property type="entry name" value="UDPGT"/>
    <property type="match status" value="1"/>
</dbReference>